<dbReference type="InterPro" id="IPR018958">
    <property type="entry name" value="Knr4/Smi1-like_dom"/>
</dbReference>
<evidence type="ECO:0000313" key="4">
    <source>
        <dbReference type="Proteomes" id="UP000245166"/>
    </source>
</evidence>
<evidence type="ECO:0000256" key="1">
    <source>
        <dbReference type="SAM" id="MobiDB-lite"/>
    </source>
</evidence>
<dbReference type="AlphaFoldDB" id="A0A2U1ZYM0"/>
<dbReference type="OrthoDB" id="5061010at2"/>
<accession>A0A2U1ZYM0</accession>
<comment type="caution">
    <text evidence="3">The sequence shown here is derived from an EMBL/GenBank/DDBJ whole genome shotgun (WGS) entry which is preliminary data.</text>
</comment>
<reference evidence="3 4" key="1">
    <citation type="submission" date="2018-03" db="EMBL/GenBank/DDBJ databases">
        <title>Genome assembly of novel Miniimonas species PCH200.</title>
        <authorList>
            <person name="Thakur V."/>
            <person name="Kumar V."/>
            <person name="Singh D."/>
        </authorList>
    </citation>
    <scope>NUCLEOTIDE SEQUENCE [LARGE SCALE GENOMIC DNA]</scope>
    <source>
        <strain evidence="3 4">PCH200</strain>
    </source>
</reference>
<feature type="region of interest" description="Disordered" evidence="1">
    <location>
        <begin position="408"/>
        <end position="437"/>
    </location>
</feature>
<dbReference type="Proteomes" id="UP000245166">
    <property type="component" value="Unassembled WGS sequence"/>
</dbReference>
<protein>
    <recommendedName>
        <fullName evidence="2">Knr4/Smi1-like domain-containing protein</fullName>
    </recommendedName>
</protein>
<proteinExistence type="predicted"/>
<gene>
    <name evidence="3" type="ORF">C8046_16835</name>
</gene>
<evidence type="ECO:0000259" key="2">
    <source>
        <dbReference type="SMART" id="SM00860"/>
    </source>
</evidence>
<dbReference type="EMBL" id="PYHR01000002">
    <property type="protein sequence ID" value="PWD52064.1"/>
    <property type="molecule type" value="Genomic_DNA"/>
</dbReference>
<sequence length="437" mass="46300">MASIDDETRPSDGLVTWLGTVAGLVEGAGTAASATAERVAALEAQLGLVLDETHRRLLLAQDGWEPTGRTKELAGPVRIASVEWLGRAPRTFSGPALEPLTGAATARELLDAGVTLGDCLAVAVDPFYGATYLVPVRDGRAGPEVVTLAGWAEEDTFIGEIYPSFADFLGAMTEQVATHARRFVARETKEARAREVWHAEPAVVVRGLPDTRQQLASGLLTLMGRLARSQPDAPWEIATRRWDGSPAGLERVMSEATRVLPDGAHVLFLTASTRLADGRAWQVSVTRSWPAAAKDHVLLLLRSAGDGGPPAPGEVDALVVEAAEILSPSSVTASSTAANRTATERGIPQPTGYRVWLREDQLGTAAADVDGGEIGRRAVGGGVMLSSPDGWPPDQVVVEASALVARLREARPEPDDGAPTSDEGGGRLSRWFRGRRR</sequence>
<name>A0A2U1ZYM0_9MICO</name>
<keyword evidence="4" id="KW-1185">Reference proteome</keyword>
<dbReference type="RefSeq" id="WP_109230447.1">
    <property type="nucleotide sequence ID" value="NZ_PYHR01000002.1"/>
</dbReference>
<feature type="domain" description="Knr4/Smi1-like" evidence="2">
    <location>
        <begin position="33"/>
        <end position="171"/>
    </location>
</feature>
<organism evidence="3 4">
    <name type="scientific">Serinibacter arcticus</name>
    <dbReference type="NCBI Taxonomy" id="1655435"/>
    <lineage>
        <taxon>Bacteria</taxon>
        <taxon>Bacillati</taxon>
        <taxon>Actinomycetota</taxon>
        <taxon>Actinomycetes</taxon>
        <taxon>Micrococcales</taxon>
        <taxon>Beutenbergiaceae</taxon>
        <taxon>Serinibacter</taxon>
    </lineage>
</organism>
<dbReference type="SMART" id="SM00860">
    <property type="entry name" value="SMI1_KNR4"/>
    <property type="match status" value="1"/>
</dbReference>
<evidence type="ECO:0000313" key="3">
    <source>
        <dbReference type="EMBL" id="PWD52064.1"/>
    </source>
</evidence>